<dbReference type="RefSeq" id="WP_152840767.1">
    <property type="nucleotide sequence ID" value="NZ_WHUG01000014.1"/>
</dbReference>
<dbReference type="AlphaFoldDB" id="A0A6A7N9K5"/>
<accession>A0A6A7N9K5</accession>
<evidence type="ECO:0000313" key="2">
    <source>
        <dbReference type="Proteomes" id="UP000440498"/>
    </source>
</evidence>
<protein>
    <submittedName>
        <fullName evidence="1">Uncharacterized protein</fullName>
    </submittedName>
</protein>
<comment type="caution">
    <text evidence="1">The sequence shown here is derived from an EMBL/GenBank/DDBJ whole genome shotgun (WGS) entry which is preliminary data.</text>
</comment>
<organism evidence="1 2">
    <name type="scientific">Rugamonas aquatica</name>
    <dbReference type="NCBI Taxonomy" id="2743357"/>
    <lineage>
        <taxon>Bacteria</taxon>
        <taxon>Pseudomonadati</taxon>
        <taxon>Pseudomonadota</taxon>
        <taxon>Betaproteobacteria</taxon>
        <taxon>Burkholderiales</taxon>
        <taxon>Oxalobacteraceae</taxon>
        <taxon>Telluria group</taxon>
        <taxon>Rugamonas</taxon>
    </lineage>
</organism>
<name>A0A6A7N9K5_9BURK</name>
<sequence>MFAAIIVLVGTAAVGGLAASWLFRHYFRRPQRRQTGVPVMLGSWSDGHESTVAVHLRRGQR</sequence>
<proteinExistence type="predicted"/>
<evidence type="ECO:0000313" key="1">
    <source>
        <dbReference type="EMBL" id="MQA41542.1"/>
    </source>
</evidence>
<gene>
    <name evidence="1" type="ORF">GEV02_25685</name>
</gene>
<dbReference type="Proteomes" id="UP000440498">
    <property type="component" value="Unassembled WGS sequence"/>
</dbReference>
<reference evidence="1 2" key="1">
    <citation type="submission" date="2019-10" db="EMBL/GenBank/DDBJ databases">
        <title>Two novel species isolated from a subtropical stream in China.</title>
        <authorList>
            <person name="Lu H."/>
        </authorList>
    </citation>
    <scope>NUCLEOTIDE SEQUENCE [LARGE SCALE GENOMIC DNA]</scope>
    <source>
        <strain evidence="1 2">FT29W</strain>
    </source>
</reference>
<keyword evidence="2" id="KW-1185">Reference proteome</keyword>
<dbReference type="EMBL" id="WHUG01000014">
    <property type="protein sequence ID" value="MQA41542.1"/>
    <property type="molecule type" value="Genomic_DNA"/>
</dbReference>